<dbReference type="GO" id="GO:0050776">
    <property type="term" value="P:regulation of immune response"/>
    <property type="evidence" value="ECO:0007669"/>
    <property type="project" value="TreeGrafter"/>
</dbReference>
<feature type="compositionally biased region" description="Polar residues" evidence="1">
    <location>
        <begin position="118"/>
        <end position="128"/>
    </location>
</feature>
<feature type="compositionally biased region" description="Polar residues" evidence="1">
    <location>
        <begin position="173"/>
        <end position="183"/>
    </location>
</feature>
<feature type="region of interest" description="Disordered" evidence="1">
    <location>
        <begin position="173"/>
        <end position="250"/>
    </location>
</feature>
<dbReference type="RefSeq" id="XP_054850808.1">
    <property type="nucleotide sequence ID" value="XM_054994833.1"/>
</dbReference>
<name>A0AA97K663_EUBMA</name>
<dbReference type="GO" id="GO:0042742">
    <property type="term" value="P:defense response to bacterium"/>
    <property type="evidence" value="ECO:0007669"/>
    <property type="project" value="TreeGrafter"/>
</dbReference>
<keyword evidence="3" id="KW-1185">Reference proteome</keyword>
<feature type="region of interest" description="Disordered" evidence="1">
    <location>
        <begin position="369"/>
        <end position="422"/>
    </location>
</feature>
<dbReference type="GO" id="GO:0004888">
    <property type="term" value="F:transmembrane signaling receptor activity"/>
    <property type="evidence" value="ECO:0007669"/>
    <property type="project" value="InterPro"/>
</dbReference>
<feature type="transmembrane region" description="Helical" evidence="2">
    <location>
        <begin position="12"/>
        <end position="30"/>
    </location>
</feature>
<feature type="region of interest" description="Disordered" evidence="1">
    <location>
        <begin position="298"/>
        <end position="318"/>
    </location>
</feature>
<protein>
    <submittedName>
        <fullName evidence="4 5">Leukosialin-like isoform X1</fullName>
    </submittedName>
</protein>
<feature type="compositionally biased region" description="Pro residues" evidence="1">
    <location>
        <begin position="406"/>
        <end position="422"/>
    </location>
</feature>
<dbReference type="GO" id="GO:0050863">
    <property type="term" value="P:regulation of T cell activation"/>
    <property type="evidence" value="ECO:0007669"/>
    <property type="project" value="InterPro"/>
</dbReference>
<dbReference type="GO" id="GO:2000404">
    <property type="term" value="P:regulation of T cell migration"/>
    <property type="evidence" value="ECO:0007669"/>
    <property type="project" value="InterPro"/>
</dbReference>
<gene>
    <name evidence="4 5" type="primary">LOC129340200</name>
</gene>
<dbReference type="GO" id="GO:0031072">
    <property type="term" value="F:heat shock protein binding"/>
    <property type="evidence" value="ECO:0007669"/>
    <property type="project" value="TreeGrafter"/>
</dbReference>
<dbReference type="GeneID" id="129340200"/>
<dbReference type="GO" id="GO:0007166">
    <property type="term" value="P:cell surface receptor signaling pathway"/>
    <property type="evidence" value="ECO:0007669"/>
    <property type="project" value="TreeGrafter"/>
</dbReference>
<dbReference type="PANTHER" id="PTHR35265">
    <property type="entry name" value="LEUKOSIALIN"/>
    <property type="match status" value="1"/>
</dbReference>
<evidence type="ECO:0000313" key="3">
    <source>
        <dbReference type="Proteomes" id="UP001190640"/>
    </source>
</evidence>
<dbReference type="PANTHER" id="PTHR35265:SF1">
    <property type="entry name" value="LEUKOSIALIN"/>
    <property type="match status" value="1"/>
</dbReference>
<feature type="transmembrane region" description="Helical" evidence="2">
    <location>
        <begin position="269"/>
        <end position="291"/>
    </location>
</feature>
<evidence type="ECO:0000313" key="5">
    <source>
        <dbReference type="RefSeq" id="XP_054850808.1"/>
    </source>
</evidence>
<feature type="region of interest" description="Disordered" evidence="1">
    <location>
        <begin position="84"/>
        <end position="133"/>
    </location>
</feature>
<proteinExistence type="predicted"/>
<sequence>METSRSLLRQVTGYSMFFVFLILFASGILGEKNATLPSQESATASPAVVSTNDTIPTKKMIAKDTGSDVSSEASTVSKLLVATSSNKETPSKSTMSVEQPSTIKPTDTVAERKEPVTLKQTKQATSTPVVHVSATPEATTEVAATPAEMKTTKVGHKTNTTVTVLTASNKTATTVKSTGQIPRSSKGKKEMNTTTPGQHVQADHTTHANTSSKRTESQSTTVTSIIKASEADVGKTESPSKGSGGVTGTSIIETSESYPKMTASSSKGVTVAIVLSVLLVLVLLIALLFCWRRRRSGSTSFNSAGWAGQAALPDDSGLDKEVEQGALTTGEGETRRATLTTFFGKRQSRVPSVALEEVVQKGTVDVEEAQQLIDGDASRVSSPEGPGEANGKLLEPSEQHSQDTEFPPPPANQEDTPPTPLE</sequence>
<keyword evidence="2" id="KW-0812">Transmembrane</keyword>
<organism evidence="3 5">
    <name type="scientific">Eublepharis macularius</name>
    <name type="common">Leopard gecko</name>
    <name type="synonym">Cyrtodactylus macularius</name>
    <dbReference type="NCBI Taxonomy" id="481883"/>
    <lineage>
        <taxon>Eukaryota</taxon>
        <taxon>Metazoa</taxon>
        <taxon>Chordata</taxon>
        <taxon>Craniata</taxon>
        <taxon>Vertebrata</taxon>
        <taxon>Euteleostomi</taxon>
        <taxon>Lepidosauria</taxon>
        <taxon>Squamata</taxon>
        <taxon>Bifurcata</taxon>
        <taxon>Gekkota</taxon>
        <taxon>Eublepharidae</taxon>
        <taxon>Eublepharinae</taxon>
        <taxon>Eublepharis</taxon>
    </lineage>
</organism>
<feature type="compositionally biased region" description="Polar residues" evidence="1">
    <location>
        <begin position="207"/>
        <end position="226"/>
    </location>
</feature>
<dbReference type="InterPro" id="IPR038829">
    <property type="entry name" value="Leukosialin"/>
</dbReference>
<dbReference type="Proteomes" id="UP001190640">
    <property type="component" value="Chromosome 12"/>
</dbReference>
<accession>A0AA97K663</accession>
<evidence type="ECO:0000256" key="2">
    <source>
        <dbReference type="SAM" id="Phobius"/>
    </source>
</evidence>
<dbReference type="RefSeq" id="XP_054850807.1">
    <property type="nucleotide sequence ID" value="XM_054994832.1"/>
</dbReference>
<keyword evidence="2" id="KW-1133">Transmembrane helix</keyword>
<keyword evidence="2" id="KW-0472">Membrane</keyword>
<evidence type="ECO:0000313" key="4">
    <source>
        <dbReference type="RefSeq" id="XP_054850807.1"/>
    </source>
</evidence>
<reference evidence="4 5" key="1">
    <citation type="submission" date="2025-04" db="UniProtKB">
        <authorList>
            <consortium name="RefSeq"/>
        </authorList>
    </citation>
    <scope>IDENTIFICATION</scope>
    <source>
        <tissue evidence="4 5">Blood</tissue>
    </source>
</reference>
<dbReference type="GO" id="GO:0009897">
    <property type="term" value="C:external side of plasma membrane"/>
    <property type="evidence" value="ECO:0007669"/>
    <property type="project" value="TreeGrafter"/>
</dbReference>
<dbReference type="AlphaFoldDB" id="A0AA97K663"/>
<dbReference type="KEGG" id="emc:129340200"/>
<feature type="compositionally biased region" description="Polar residues" evidence="1">
    <location>
        <begin position="84"/>
        <end position="105"/>
    </location>
</feature>
<evidence type="ECO:0000256" key="1">
    <source>
        <dbReference type="SAM" id="MobiDB-lite"/>
    </source>
</evidence>